<gene>
    <name evidence="8" type="ORF">MPPM_0812</name>
</gene>
<feature type="transmembrane region" description="Helical" evidence="6">
    <location>
        <begin position="125"/>
        <end position="143"/>
    </location>
</feature>
<organism evidence="8 9">
    <name type="scientific">Methylorubrum populi</name>
    <dbReference type="NCBI Taxonomy" id="223967"/>
    <lineage>
        <taxon>Bacteria</taxon>
        <taxon>Pseudomonadati</taxon>
        <taxon>Pseudomonadota</taxon>
        <taxon>Alphaproteobacteria</taxon>
        <taxon>Hyphomicrobiales</taxon>
        <taxon>Methylobacteriaceae</taxon>
        <taxon>Methylorubrum</taxon>
    </lineage>
</organism>
<evidence type="ECO:0000256" key="6">
    <source>
        <dbReference type="SAM" id="Phobius"/>
    </source>
</evidence>
<name>A0A160P9T2_9HYPH</name>
<feature type="transmembrane region" description="Helical" evidence="6">
    <location>
        <begin position="210"/>
        <end position="228"/>
    </location>
</feature>
<accession>A0A160P9T2</accession>
<evidence type="ECO:0000313" key="9">
    <source>
        <dbReference type="Proteomes" id="UP000218288"/>
    </source>
</evidence>
<dbReference type="EMBL" id="AP014809">
    <property type="protein sequence ID" value="BAU89417.1"/>
    <property type="molecule type" value="Genomic_DNA"/>
</dbReference>
<sequence length="342" mass="35054">MSASAAVPTPSACRALPAATALRRGGAAVGTAPALLLGGAILLWGANWPVMKLGLGHVSPLWFSALRFATGAACLFAWQAARGTVWRPRAADLPVIASIGLLQMMLFTALGALAMTHLPAGRSAILSYTTPIWVVPVAVLVFGERIASRQWAGIGLAALGVAILFNPHAIDWRDGTVLGAHAMLLAASAAWAACILHLRYGGSEASAAQLAPWQMLLAAAVLLPLALALEGPFTGDGTTTFWACLIFVGPIATAFGFCAVNAASRLVPASLMSTLMLAVPVTGLAIATATLHETPGPDLILGALAIILGIAASAVPARIASKGGRRLSEKDVAETRLGTRRD</sequence>
<dbReference type="InterPro" id="IPR037185">
    <property type="entry name" value="EmrE-like"/>
</dbReference>
<feature type="transmembrane region" description="Helical" evidence="6">
    <location>
        <begin position="93"/>
        <end position="113"/>
    </location>
</feature>
<protein>
    <recommendedName>
        <fullName evidence="7">EamA domain-containing protein</fullName>
    </recommendedName>
</protein>
<feature type="transmembrane region" description="Helical" evidence="6">
    <location>
        <begin position="240"/>
        <end position="259"/>
    </location>
</feature>
<comment type="similarity">
    <text evidence="2">Belongs to the EamA transporter family.</text>
</comment>
<feature type="transmembrane region" description="Helical" evidence="6">
    <location>
        <begin position="176"/>
        <end position="198"/>
    </location>
</feature>
<comment type="subcellular location">
    <subcellularLocation>
        <location evidence="1">Membrane</location>
        <topology evidence="1">Multi-pass membrane protein</topology>
    </subcellularLocation>
</comment>
<evidence type="ECO:0000256" key="5">
    <source>
        <dbReference type="ARBA" id="ARBA00023136"/>
    </source>
</evidence>
<feature type="domain" description="EamA" evidence="7">
    <location>
        <begin position="35"/>
        <end position="165"/>
    </location>
</feature>
<keyword evidence="4 6" id="KW-1133">Transmembrane helix</keyword>
<keyword evidence="3 6" id="KW-0812">Transmembrane</keyword>
<feature type="transmembrane region" description="Helical" evidence="6">
    <location>
        <begin position="26"/>
        <end position="46"/>
    </location>
</feature>
<evidence type="ECO:0000313" key="8">
    <source>
        <dbReference type="EMBL" id="BAU89417.1"/>
    </source>
</evidence>
<reference evidence="8 9" key="1">
    <citation type="journal article" date="2016" name="Genome Announc.">
        <title>Complete Genome Sequence of Methylobacterium populi P-1M, Isolated from Pink-Pigmented Household Biofilm.</title>
        <authorList>
            <person name="Morohoshi T."/>
            <person name="Ikeda T."/>
        </authorList>
    </citation>
    <scope>NUCLEOTIDE SEQUENCE [LARGE SCALE GENOMIC DNA]</scope>
    <source>
        <strain evidence="8 9">P-1M</strain>
    </source>
</reference>
<dbReference type="InterPro" id="IPR050638">
    <property type="entry name" value="AA-Vitamin_Transporters"/>
</dbReference>
<feature type="domain" description="EamA" evidence="7">
    <location>
        <begin position="182"/>
        <end position="311"/>
    </location>
</feature>
<evidence type="ECO:0000256" key="4">
    <source>
        <dbReference type="ARBA" id="ARBA00022989"/>
    </source>
</evidence>
<evidence type="ECO:0000256" key="1">
    <source>
        <dbReference type="ARBA" id="ARBA00004141"/>
    </source>
</evidence>
<dbReference type="SUPFAM" id="SSF103481">
    <property type="entry name" value="Multidrug resistance efflux transporter EmrE"/>
    <property type="match status" value="2"/>
</dbReference>
<feature type="transmembrane region" description="Helical" evidence="6">
    <location>
        <begin position="61"/>
        <end position="81"/>
    </location>
</feature>
<dbReference type="Pfam" id="PF00892">
    <property type="entry name" value="EamA"/>
    <property type="match status" value="2"/>
</dbReference>
<proteinExistence type="inferred from homology"/>
<dbReference type="GO" id="GO:0016020">
    <property type="term" value="C:membrane"/>
    <property type="evidence" value="ECO:0007669"/>
    <property type="project" value="UniProtKB-SubCell"/>
</dbReference>
<dbReference type="Proteomes" id="UP000218288">
    <property type="component" value="Chromosome"/>
</dbReference>
<dbReference type="InterPro" id="IPR000620">
    <property type="entry name" value="EamA_dom"/>
</dbReference>
<evidence type="ECO:0000256" key="2">
    <source>
        <dbReference type="ARBA" id="ARBA00007362"/>
    </source>
</evidence>
<keyword evidence="5 6" id="KW-0472">Membrane</keyword>
<dbReference type="AlphaFoldDB" id="A0A160P9T2"/>
<dbReference type="RefSeq" id="WP_096483935.1">
    <property type="nucleotide sequence ID" value="NZ_AP014809.1"/>
</dbReference>
<feature type="transmembrane region" description="Helical" evidence="6">
    <location>
        <begin position="266"/>
        <end position="287"/>
    </location>
</feature>
<dbReference type="PANTHER" id="PTHR32322:SF2">
    <property type="entry name" value="EAMA DOMAIN-CONTAINING PROTEIN"/>
    <property type="match status" value="1"/>
</dbReference>
<feature type="transmembrane region" description="Helical" evidence="6">
    <location>
        <begin position="299"/>
        <end position="320"/>
    </location>
</feature>
<evidence type="ECO:0000259" key="7">
    <source>
        <dbReference type="Pfam" id="PF00892"/>
    </source>
</evidence>
<evidence type="ECO:0000256" key="3">
    <source>
        <dbReference type="ARBA" id="ARBA00022692"/>
    </source>
</evidence>
<dbReference type="PANTHER" id="PTHR32322">
    <property type="entry name" value="INNER MEMBRANE TRANSPORTER"/>
    <property type="match status" value="1"/>
</dbReference>
<feature type="transmembrane region" description="Helical" evidence="6">
    <location>
        <begin position="150"/>
        <end position="170"/>
    </location>
</feature>
<dbReference type="OrthoDB" id="7850605at2"/>